<comment type="caution">
    <text evidence="1">The sequence shown here is derived from an EMBL/GenBank/DDBJ whole genome shotgun (WGS) entry which is preliminary data.</text>
</comment>
<dbReference type="Proteomes" id="UP000612362">
    <property type="component" value="Unassembled WGS sequence"/>
</dbReference>
<gene>
    <name evidence="1" type="ORF">KSX_52810</name>
</gene>
<protein>
    <submittedName>
        <fullName evidence="1">Uncharacterized protein</fullName>
    </submittedName>
</protein>
<keyword evidence="2" id="KW-1185">Reference proteome</keyword>
<proteinExistence type="predicted"/>
<reference evidence="1" key="1">
    <citation type="submission" date="2020-10" db="EMBL/GenBank/DDBJ databases">
        <title>Taxonomic study of unclassified bacteria belonging to the class Ktedonobacteria.</title>
        <authorList>
            <person name="Yabe S."/>
            <person name="Wang C.M."/>
            <person name="Zheng Y."/>
            <person name="Sakai Y."/>
            <person name="Cavaletti L."/>
            <person name="Monciardini P."/>
            <person name="Donadio S."/>
        </authorList>
    </citation>
    <scope>NUCLEOTIDE SEQUENCE</scope>
    <source>
        <strain evidence="1">SOSP1-1</strain>
    </source>
</reference>
<dbReference type="RefSeq" id="WP_220196427.1">
    <property type="nucleotide sequence ID" value="NZ_BNJF01000002.1"/>
</dbReference>
<dbReference type="EMBL" id="BNJF01000002">
    <property type="protein sequence ID" value="GHO47118.1"/>
    <property type="molecule type" value="Genomic_DNA"/>
</dbReference>
<evidence type="ECO:0000313" key="1">
    <source>
        <dbReference type="EMBL" id="GHO47118.1"/>
    </source>
</evidence>
<organism evidence="1 2">
    <name type="scientific">Ktedonospora formicarum</name>
    <dbReference type="NCBI Taxonomy" id="2778364"/>
    <lineage>
        <taxon>Bacteria</taxon>
        <taxon>Bacillati</taxon>
        <taxon>Chloroflexota</taxon>
        <taxon>Ktedonobacteria</taxon>
        <taxon>Ktedonobacterales</taxon>
        <taxon>Ktedonobacteraceae</taxon>
        <taxon>Ktedonospora</taxon>
    </lineage>
</organism>
<evidence type="ECO:0000313" key="2">
    <source>
        <dbReference type="Proteomes" id="UP000612362"/>
    </source>
</evidence>
<name>A0A8J3I7A6_9CHLR</name>
<sequence length="66" mass="7102">MTRVDFILDPSTPHFPPHLLAIDAITATVTPHTQYTVDVNKSNAGQPSDLRGRLAPFSLTPGSFLG</sequence>
<dbReference type="AlphaFoldDB" id="A0A8J3I7A6"/>
<accession>A0A8J3I7A6</accession>